<dbReference type="InterPro" id="IPR021224">
    <property type="entry name" value="DUF2690"/>
</dbReference>
<protein>
    <submittedName>
        <fullName evidence="1">Uncharacterized protein</fullName>
    </submittedName>
</protein>
<gene>
    <name evidence="1" type="ORF">Krac_8361</name>
</gene>
<proteinExistence type="predicted"/>
<accession>D6TMP0</accession>
<dbReference type="AlphaFoldDB" id="D6TMP0"/>
<sequence length="177" mass="19017">MKNTFGRLALRGLLLAILGLFYLGIASVPASAHTLSGKPAAPQAKVTPQFIPPPCTNSGCYGLDPYKTACGKASSYNTIYTVSAPVPANYTSYKATIYNKYSTWCRANWAEIVSNGNARIDIHNSYETRCFPNDCTTFYPGPNYPAWTDMIDGAEIAYACAAQPGGAPNYNTACVSQ</sequence>
<keyword evidence="2" id="KW-1185">Reference proteome</keyword>
<dbReference type="Proteomes" id="UP000004508">
    <property type="component" value="Unassembled WGS sequence"/>
</dbReference>
<dbReference type="RefSeq" id="WP_007911835.1">
    <property type="nucleotide sequence ID" value="NZ_ADVG01000002.1"/>
</dbReference>
<dbReference type="EMBL" id="ADVG01000002">
    <property type="protein sequence ID" value="EFH87040.1"/>
    <property type="molecule type" value="Genomic_DNA"/>
</dbReference>
<name>D6TMP0_KTERA</name>
<dbReference type="InParanoid" id="D6TMP0"/>
<comment type="caution">
    <text evidence="1">The sequence shown here is derived from an EMBL/GenBank/DDBJ whole genome shotgun (WGS) entry which is preliminary data.</text>
</comment>
<dbReference type="Pfam" id="PF10901">
    <property type="entry name" value="DUF2690"/>
    <property type="match status" value="1"/>
</dbReference>
<dbReference type="OrthoDB" id="166338at2"/>
<evidence type="ECO:0000313" key="1">
    <source>
        <dbReference type="EMBL" id="EFH87040.1"/>
    </source>
</evidence>
<evidence type="ECO:0000313" key="2">
    <source>
        <dbReference type="Proteomes" id="UP000004508"/>
    </source>
</evidence>
<reference evidence="1 2" key="1">
    <citation type="journal article" date="2011" name="Stand. Genomic Sci.">
        <title>Non-contiguous finished genome sequence and contextual data of the filamentous soil bacterium Ktedonobacter racemifer type strain (SOSP1-21).</title>
        <authorList>
            <person name="Chang Y.J."/>
            <person name="Land M."/>
            <person name="Hauser L."/>
            <person name="Chertkov O."/>
            <person name="Del Rio T.G."/>
            <person name="Nolan M."/>
            <person name="Copeland A."/>
            <person name="Tice H."/>
            <person name="Cheng J.F."/>
            <person name="Lucas S."/>
            <person name="Han C."/>
            <person name="Goodwin L."/>
            <person name="Pitluck S."/>
            <person name="Ivanova N."/>
            <person name="Ovchinikova G."/>
            <person name="Pati A."/>
            <person name="Chen A."/>
            <person name="Palaniappan K."/>
            <person name="Mavromatis K."/>
            <person name="Liolios K."/>
            <person name="Brettin T."/>
            <person name="Fiebig A."/>
            <person name="Rohde M."/>
            <person name="Abt B."/>
            <person name="Goker M."/>
            <person name="Detter J.C."/>
            <person name="Woyke T."/>
            <person name="Bristow J."/>
            <person name="Eisen J.A."/>
            <person name="Markowitz V."/>
            <person name="Hugenholtz P."/>
            <person name="Kyrpides N.C."/>
            <person name="Klenk H.P."/>
            <person name="Lapidus A."/>
        </authorList>
    </citation>
    <scope>NUCLEOTIDE SEQUENCE [LARGE SCALE GENOMIC DNA]</scope>
    <source>
        <strain evidence="2">DSM 44963</strain>
    </source>
</reference>
<organism evidence="1 2">
    <name type="scientific">Ktedonobacter racemifer DSM 44963</name>
    <dbReference type="NCBI Taxonomy" id="485913"/>
    <lineage>
        <taxon>Bacteria</taxon>
        <taxon>Bacillati</taxon>
        <taxon>Chloroflexota</taxon>
        <taxon>Ktedonobacteria</taxon>
        <taxon>Ktedonobacterales</taxon>
        <taxon>Ktedonobacteraceae</taxon>
        <taxon>Ktedonobacter</taxon>
    </lineage>
</organism>